<dbReference type="AlphaFoldDB" id="A0A2Z4IH77"/>
<dbReference type="OrthoDB" id="818779at2"/>
<dbReference type="Proteomes" id="UP000248688">
    <property type="component" value="Chromosome"/>
</dbReference>
<proteinExistence type="predicted"/>
<keyword evidence="2" id="KW-1185">Reference proteome</keyword>
<evidence type="ECO:0000313" key="2">
    <source>
        <dbReference type="Proteomes" id="UP000248688"/>
    </source>
</evidence>
<organism evidence="1 2">
    <name type="scientific">Echinicola strongylocentroti</name>
    <dbReference type="NCBI Taxonomy" id="1795355"/>
    <lineage>
        <taxon>Bacteria</taxon>
        <taxon>Pseudomonadati</taxon>
        <taxon>Bacteroidota</taxon>
        <taxon>Cytophagia</taxon>
        <taxon>Cytophagales</taxon>
        <taxon>Cyclobacteriaceae</taxon>
        <taxon>Echinicola</taxon>
    </lineage>
</organism>
<name>A0A2Z4IH77_9BACT</name>
<evidence type="ECO:0000313" key="1">
    <source>
        <dbReference type="EMBL" id="AWW30285.1"/>
    </source>
</evidence>
<dbReference type="EMBL" id="CP030041">
    <property type="protein sequence ID" value="AWW30285.1"/>
    <property type="molecule type" value="Genomic_DNA"/>
</dbReference>
<protein>
    <submittedName>
        <fullName evidence="1">Uncharacterized protein</fullName>
    </submittedName>
</protein>
<accession>A0A2Z4IH77</accession>
<dbReference type="KEGG" id="est:DN752_09205"/>
<reference evidence="1 2" key="1">
    <citation type="submission" date="2018-06" db="EMBL/GenBank/DDBJ databases">
        <title>Echinicola strongylocentroti sp. nov., isolated from a sea urchin Strongylocentrotus intermedius.</title>
        <authorList>
            <person name="Bae S.S."/>
        </authorList>
    </citation>
    <scope>NUCLEOTIDE SEQUENCE [LARGE SCALE GENOMIC DNA]</scope>
    <source>
        <strain evidence="1 2">MEBiC08714</strain>
    </source>
</reference>
<sequence>MAAVFLIACNKTSDKTNSRNDYALEIVDSIRVDYLGDFYLFDYSPKRNTYLAKGHGDLEFLFLDTIGNVVDSVVFKKDGPDAITWAQAAGFVDGRLALLERVKGLLVVGEEGEVVDRTKIPGEYYYLNGFGGKPYFKLGDELVYYRPERGEINYEDFGGMMRAIYQRPILEVQDPNTGEIRNTMPFPATSQFRDGKYYGWMYPTVKRKGKVWVLYFSREYQFYIYEEKNGELNLRQTVKMKVPDGVKFQGVPFDKADQFEEVNRSIRSGGISELLFCGGKILAVYSKGMGEEETSLFDFETLEGKMEAYWADDKFVQVFDMNGQVLADIPCPKGMILGDVVNGQGQWVTTKGQEYFGQEEDWQTLYLIELVEE</sequence>
<gene>
    <name evidence="1" type="ORF">DN752_09205</name>
</gene>